<dbReference type="KEGG" id="lhk:LHK_01671"/>
<dbReference type="RefSeq" id="WP_012697142.1">
    <property type="nucleotide sequence ID" value="NC_012559.1"/>
</dbReference>
<sequence>MSSYRDPTFEIVAGREAAEQRRRARQAEIEQKKARQPNTERWIKRLRIRELTRRAMSR</sequence>
<evidence type="ECO:0000313" key="3">
    <source>
        <dbReference type="Proteomes" id="UP000002010"/>
    </source>
</evidence>
<feature type="region of interest" description="Disordered" evidence="1">
    <location>
        <begin position="14"/>
        <end position="36"/>
    </location>
</feature>
<dbReference type="EMBL" id="CP001154">
    <property type="protein sequence ID" value="ACO74656.1"/>
    <property type="molecule type" value="Genomic_DNA"/>
</dbReference>
<evidence type="ECO:0000256" key="1">
    <source>
        <dbReference type="SAM" id="MobiDB-lite"/>
    </source>
</evidence>
<evidence type="ECO:0000313" key="2">
    <source>
        <dbReference type="EMBL" id="ACO74656.1"/>
    </source>
</evidence>
<name>C1D866_LARHH</name>
<dbReference type="HOGENOM" id="CLU_2973890_0_0_4"/>
<proteinExistence type="predicted"/>
<dbReference type="STRING" id="557598.LHK_01671"/>
<reference evidence="2 3" key="1">
    <citation type="journal article" date="2009" name="PLoS Genet.">
        <title>The complete genome and proteome of Laribacter hongkongensis reveal potential mechanisms for adaptations to different temperatures and habitats.</title>
        <authorList>
            <person name="Woo P.C."/>
            <person name="Lau S.K."/>
            <person name="Tse H."/>
            <person name="Teng J.L."/>
            <person name="Curreem S.O."/>
            <person name="Tsang A.K."/>
            <person name="Fan R.Y."/>
            <person name="Wong G.K."/>
            <person name="Huang Y."/>
            <person name="Loman N.J."/>
            <person name="Snyder L.A."/>
            <person name="Cai J.J."/>
            <person name="Huang J.D."/>
            <person name="Mak W."/>
            <person name="Pallen M.J."/>
            <person name="Lok S."/>
            <person name="Yuen K.Y."/>
        </authorList>
    </citation>
    <scope>NUCLEOTIDE SEQUENCE [LARGE SCALE GENOMIC DNA]</scope>
    <source>
        <strain evidence="2 3">HLHK9</strain>
    </source>
</reference>
<dbReference type="Proteomes" id="UP000002010">
    <property type="component" value="Chromosome"/>
</dbReference>
<keyword evidence="3" id="KW-1185">Reference proteome</keyword>
<dbReference type="AlphaFoldDB" id="C1D866"/>
<organism evidence="2 3">
    <name type="scientific">Laribacter hongkongensis (strain HLHK9)</name>
    <dbReference type="NCBI Taxonomy" id="557598"/>
    <lineage>
        <taxon>Bacteria</taxon>
        <taxon>Pseudomonadati</taxon>
        <taxon>Pseudomonadota</taxon>
        <taxon>Betaproteobacteria</taxon>
        <taxon>Neisseriales</taxon>
        <taxon>Aquaspirillaceae</taxon>
        <taxon>Laribacter</taxon>
    </lineage>
</organism>
<gene>
    <name evidence="2" type="ordered locus">LHK_01671</name>
</gene>
<feature type="compositionally biased region" description="Basic and acidic residues" evidence="1">
    <location>
        <begin position="16"/>
        <end position="33"/>
    </location>
</feature>
<protein>
    <submittedName>
        <fullName evidence="2">Uncharacterized protein</fullName>
    </submittedName>
</protein>
<accession>C1D866</accession>